<dbReference type="Proteomes" id="UP000606730">
    <property type="component" value="Unassembled WGS sequence"/>
</dbReference>
<dbReference type="AlphaFoldDB" id="A0A917ELJ5"/>
<accession>A0A917ELJ5</accession>
<gene>
    <name evidence="1" type="ORF">GCM10011517_20080</name>
</gene>
<dbReference type="PROSITE" id="PS51257">
    <property type="entry name" value="PROKAR_LIPOPROTEIN"/>
    <property type="match status" value="1"/>
</dbReference>
<protein>
    <recommendedName>
        <fullName evidence="3">Lipoprotein</fullName>
    </recommendedName>
</protein>
<evidence type="ECO:0000313" key="2">
    <source>
        <dbReference type="Proteomes" id="UP000606730"/>
    </source>
</evidence>
<evidence type="ECO:0008006" key="3">
    <source>
        <dbReference type="Google" id="ProtNLM"/>
    </source>
</evidence>
<comment type="caution">
    <text evidence="1">The sequence shown here is derived from an EMBL/GenBank/DDBJ whole genome shotgun (WGS) entry which is preliminary data.</text>
</comment>
<organism evidence="1 2">
    <name type="scientific">Actibacterium pelagium</name>
    <dbReference type="NCBI Taxonomy" id="2029103"/>
    <lineage>
        <taxon>Bacteria</taxon>
        <taxon>Pseudomonadati</taxon>
        <taxon>Pseudomonadota</taxon>
        <taxon>Alphaproteobacteria</taxon>
        <taxon>Rhodobacterales</taxon>
        <taxon>Roseobacteraceae</taxon>
        <taxon>Actibacterium</taxon>
    </lineage>
</organism>
<dbReference type="EMBL" id="BMKN01000002">
    <property type="protein sequence ID" value="GGE52281.1"/>
    <property type="molecule type" value="Genomic_DNA"/>
</dbReference>
<reference evidence="1" key="2">
    <citation type="submission" date="2020-09" db="EMBL/GenBank/DDBJ databases">
        <authorList>
            <person name="Sun Q."/>
            <person name="Zhou Y."/>
        </authorList>
    </citation>
    <scope>NUCLEOTIDE SEQUENCE</scope>
    <source>
        <strain evidence="1">CGMCC 1.16012</strain>
    </source>
</reference>
<proteinExistence type="predicted"/>
<dbReference type="RefSeq" id="WP_095593952.1">
    <property type="nucleotide sequence ID" value="NZ_BMKN01000002.1"/>
</dbReference>
<reference evidence="1" key="1">
    <citation type="journal article" date="2014" name="Int. J. Syst. Evol. Microbiol.">
        <title>Complete genome sequence of Corynebacterium casei LMG S-19264T (=DSM 44701T), isolated from a smear-ripened cheese.</title>
        <authorList>
            <consortium name="US DOE Joint Genome Institute (JGI-PGF)"/>
            <person name="Walter F."/>
            <person name="Albersmeier A."/>
            <person name="Kalinowski J."/>
            <person name="Ruckert C."/>
        </authorList>
    </citation>
    <scope>NUCLEOTIDE SEQUENCE</scope>
    <source>
        <strain evidence="1">CGMCC 1.16012</strain>
    </source>
</reference>
<keyword evidence="2" id="KW-1185">Reference proteome</keyword>
<sequence length="175" mass="19703">MSFRNFAILTFFIVSACTTENSDTYKNAFIPPDPKTRKVAYVEMGRDFGVLGGVRLIVIDERQVFNPEFIRNPQIAASYQEAVKEVPFSDDSTAEFLAVPAGDRELGYFFLPGLTWRGMNPFSPGPTFVAFKIVGTLRPNRHYRAFGEEGAARHSYRFWIEDLQTGETIAATSVQ</sequence>
<evidence type="ECO:0000313" key="1">
    <source>
        <dbReference type="EMBL" id="GGE52281.1"/>
    </source>
</evidence>
<name>A0A917ELJ5_9RHOB</name>